<protein>
    <recommendedName>
        <fullName evidence="1">N-acetyltransferase domain-containing protein</fullName>
    </recommendedName>
</protein>
<dbReference type="Proteomes" id="UP000600026">
    <property type="component" value="Unassembled WGS sequence"/>
</dbReference>
<dbReference type="InterPro" id="IPR041698">
    <property type="entry name" value="Methyltransf_25"/>
</dbReference>
<dbReference type="EMBL" id="BNEE01000006">
    <property type="protein sequence ID" value="GHI86294.1"/>
    <property type="molecule type" value="Genomic_DNA"/>
</dbReference>
<proteinExistence type="predicted"/>
<dbReference type="AlphaFoldDB" id="A0A919GYK7"/>
<dbReference type="InterPro" id="IPR029063">
    <property type="entry name" value="SAM-dependent_MTases_sf"/>
</dbReference>
<sequence length="441" mass="46095">MTDHTKNTEHTRTTEDTSSSDAVVEAFFALHHGLPRQAPGSDATTRHLLSLCGPLPERPRVLDLGCGPGRSALLLAAEAGRPGSGGAEVTAVDLHQPFLDELATAAAAGGLTDRVRPVTADMGALPYEDGSFDLVWAEGSAYSIGFDTALARWKRLLAPGGTLVLTECEWTTSEPSAGARAFWDAQYPLRSTAQNLAAAQAAGYQVLGVHHQPDADWDAYYGPLAERVRGARAEAPGAAAALAAVREELDVRARHGHEYGYTGYVLRPVTAGDGPAWPTRPETPADVAAVRAVNLAAFETPLEADLVDALRSDGSWVTGLSYVAEGPDGSVAAHALLTVCRVDGVRALALAPVATAPALQRSGAGSAVVRALLAAAKERGEALVLVLGHPEYYPRFGFVPASRFGIRAPFEVPDEAMMALVLDDSAPVPSGTIAYPAPFGV</sequence>
<organism evidence="2 3">
    <name type="scientific">Streptomyces xanthophaeus</name>
    <dbReference type="NCBI Taxonomy" id="67385"/>
    <lineage>
        <taxon>Bacteria</taxon>
        <taxon>Bacillati</taxon>
        <taxon>Actinomycetota</taxon>
        <taxon>Actinomycetes</taxon>
        <taxon>Kitasatosporales</taxon>
        <taxon>Streptomycetaceae</taxon>
        <taxon>Streptomyces</taxon>
    </lineage>
</organism>
<evidence type="ECO:0000259" key="1">
    <source>
        <dbReference type="PROSITE" id="PS51186"/>
    </source>
</evidence>
<dbReference type="Gene3D" id="3.40.630.30">
    <property type="match status" value="1"/>
</dbReference>
<accession>A0A919GYK7</accession>
<dbReference type="SUPFAM" id="SSF53335">
    <property type="entry name" value="S-adenosyl-L-methionine-dependent methyltransferases"/>
    <property type="match status" value="1"/>
</dbReference>
<dbReference type="Pfam" id="PF13649">
    <property type="entry name" value="Methyltransf_25"/>
    <property type="match status" value="1"/>
</dbReference>
<evidence type="ECO:0000313" key="3">
    <source>
        <dbReference type="Proteomes" id="UP000600026"/>
    </source>
</evidence>
<reference evidence="2" key="1">
    <citation type="submission" date="2020-09" db="EMBL/GenBank/DDBJ databases">
        <title>Whole genome shotgun sequence of Streptomyces xanthophaeus NBRC 12829.</title>
        <authorList>
            <person name="Komaki H."/>
            <person name="Tamura T."/>
        </authorList>
    </citation>
    <scope>NUCLEOTIDE SEQUENCE</scope>
    <source>
        <strain evidence="2">NBRC 12829</strain>
    </source>
</reference>
<dbReference type="PANTHER" id="PTHR42912:SF93">
    <property type="entry name" value="N6-ADENOSINE-METHYLTRANSFERASE TMT1A"/>
    <property type="match status" value="1"/>
</dbReference>
<keyword evidence="3" id="KW-1185">Reference proteome</keyword>
<name>A0A919GYK7_9ACTN</name>
<dbReference type="InterPro" id="IPR016181">
    <property type="entry name" value="Acyl_CoA_acyltransferase"/>
</dbReference>
<dbReference type="CDD" id="cd02440">
    <property type="entry name" value="AdoMet_MTases"/>
    <property type="match status" value="1"/>
</dbReference>
<dbReference type="Pfam" id="PF00583">
    <property type="entry name" value="Acetyltransf_1"/>
    <property type="match status" value="1"/>
</dbReference>
<feature type="domain" description="N-acetyltransferase" evidence="1">
    <location>
        <begin position="277"/>
        <end position="423"/>
    </location>
</feature>
<evidence type="ECO:0000313" key="2">
    <source>
        <dbReference type="EMBL" id="GHI86294.1"/>
    </source>
</evidence>
<dbReference type="OrthoDB" id="9797178at2"/>
<dbReference type="GO" id="GO:0008168">
    <property type="term" value="F:methyltransferase activity"/>
    <property type="evidence" value="ECO:0007669"/>
    <property type="project" value="TreeGrafter"/>
</dbReference>
<comment type="caution">
    <text evidence="2">The sequence shown here is derived from an EMBL/GenBank/DDBJ whole genome shotgun (WGS) entry which is preliminary data.</text>
</comment>
<dbReference type="PANTHER" id="PTHR42912">
    <property type="entry name" value="METHYLTRANSFERASE"/>
    <property type="match status" value="1"/>
</dbReference>
<dbReference type="PROSITE" id="PS51186">
    <property type="entry name" value="GNAT"/>
    <property type="match status" value="1"/>
</dbReference>
<dbReference type="SUPFAM" id="SSF55729">
    <property type="entry name" value="Acyl-CoA N-acyltransferases (Nat)"/>
    <property type="match status" value="1"/>
</dbReference>
<dbReference type="InterPro" id="IPR000182">
    <property type="entry name" value="GNAT_dom"/>
</dbReference>
<dbReference type="Gene3D" id="3.40.50.150">
    <property type="entry name" value="Vaccinia Virus protein VP39"/>
    <property type="match status" value="1"/>
</dbReference>
<dbReference type="GO" id="GO:0016747">
    <property type="term" value="F:acyltransferase activity, transferring groups other than amino-acyl groups"/>
    <property type="evidence" value="ECO:0007669"/>
    <property type="project" value="InterPro"/>
</dbReference>
<dbReference type="InterPro" id="IPR050508">
    <property type="entry name" value="Methyltransf_Superfamily"/>
</dbReference>
<gene>
    <name evidence="2" type="ORF">Sxan_36580</name>
</gene>